<gene>
    <name evidence="14" type="ORF">Cni_G16032</name>
</gene>
<name>A0AAQ3KJD1_9LILI</name>
<sequence>MKDIILMGASPLSANSCCILSLLFLFFLKIDASACSSSDLIALQDFWESLETKILEWPLPDANSSSCCSWLGIQCDLLSGSPSAVRVVGLNLSGKSLQGVLPSSISGLDKIRFLNLSNNYFRGHIPPELFYLKFLEVLDLSKNQLSGTLPQLGMGNLSSLRHLDLSNNKLTGAIPDTFQSMRELEIFLAESNAFVGELPASLSSCSKLTFLSLYNNSLEGSIGNIDFRGLVSISSLNLGWNKFQGHIPEVLSACRELKILSLPCNNLSGEIAKSLCNHGALRFLDLHANILSNISASLDGLQNCQNLTTLVLTWNFKGEDLPTNGIRGFPNLWGLDIAFCGLRGSFPSWLRHSRDLRTLAMSSNYLTGEIPSWLGGLDHLITLDLSDNLLSGEIPVSLSQLKSLRSGVSKKDTYLCCVPQSVYWGKGDQIISGSTFKLYINVPIKINLSHNILGGPIWSEFGHLKYIHNLDLSWNNLSGSIPEELSGMVNLEKLDLSFNNLSGSIPSSLTGLTFLSSFNVAYNHLQGLIPSGAQFFSFPCSSFEGNPGLYSNSPHSCNSIQEKTKLKDDGLNDEEVEFSILGLPFAIGGTMGFLFTIYLSMCCWGQNYDYE</sequence>
<organism evidence="14 15">
    <name type="scientific">Canna indica</name>
    <name type="common">Indian-shot</name>
    <dbReference type="NCBI Taxonomy" id="4628"/>
    <lineage>
        <taxon>Eukaryota</taxon>
        <taxon>Viridiplantae</taxon>
        <taxon>Streptophyta</taxon>
        <taxon>Embryophyta</taxon>
        <taxon>Tracheophyta</taxon>
        <taxon>Spermatophyta</taxon>
        <taxon>Magnoliopsida</taxon>
        <taxon>Liliopsida</taxon>
        <taxon>Zingiberales</taxon>
        <taxon>Cannaceae</taxon>
        <taxon>Canna</taxon>
    </lineage>
</organism>
<keyword evidence="4" id="KW-1003">Cell membrane</keyword>
<keyword evidence="12" id="KW-0812">Transmembrane</keyword>
<evidence type="ECO:0000256" key="1">
    <source>
        <dbReference type="ARBA" id="ARBA00004236"/>
    </source>
</evidence>
<protein>
    <submittedName>
        <fullName evidence="14">Phytosulfokine receptor 1-like</fullName>
    </submittedName>
</protein>
<keyword evidence="15" id="KW-1185">Reference proteome</keyword>
<evidence type="ECO:0000313" key="14">
    <source>
        <dbReference type="EMBL" id="WOL07292.1"/>
    </source>
</evidence>
<dbReference type="Gene3D" id="3.80.10.10">
    <property type="entry name" value="Ribonuclease Inhibitor"/>
    <property type="match status" value="3"/>
</dbReference>
<dbReference type="Pfam" id="PF00560">
    <property type="entry name" value="LRR_1"/>
    <property type="match status" value="3"/>
</dbReference>
<dbReference type="EMBL" id="CP136894">
    <property type="protein sequence ID" value="WOL07292.1"/>
    <property type="molecule type" value="Genomic_DNA"/>
</dbReference>
<evidence type="ECO:0000256" key="12">
    <source>
        <dbReference type="SAM" id="Phobius"/>
    </source>
</evidence>
<dbReference type="GO" id="GO:0005524">
    <property type="term" value="F:ATP binding"/>
    <property type="evidence" value="ECO:0007669"/>
    <property type="project" value="UniProtKB-KW"/>
</dbReference>
<keyword evidence="12" id="KW-1133">Transmembrane helix</keyword>
<dbReference type="InterPro" id="IPR032675">
    <property type="entry name" value="LRR_dom_sf"/>
</dbReference>
<feature type="transmembrane region" description="Helical" evidence="12">
    <location>
        <begin position="578"/>
        <end position="599"/>
    </location>
</feature>
<dbReference type="GO" id="GO:0004674">
    <property type="term" value="F:protein serine/threonine kinase activity"/>
    <property type="evidence" value="ECO:0007669"/>
    <property type="project" value="UniProtKB-EC"/>
</dbReference>
<evidence type="ECO:0000256" key="3">
    <source>
        <dbReference type="ARBA" id="ARBA00009592"/>
    </source>
</evidence>
<dbReference type="PANTHER" id="PTHR48053:SF155">
    <property type="entry name" value="LOW QUALITY PROTEIN: RECEPTOR-LIKE PROTEIN 2"/>
    <property type="match status" value="1"/>
</dbReference>
<feature type="chain" id="PRO_5042953076" evidence="13">
    <location>
        <begin position="33"/>
        <end position="611"/>
    </location>
</feature>
<evidence type="ECO:0000256" key="6">
    <source>
        <dbReference type="ARBA" id="ARBA00022729"/>
    </source>
</evidence>
<dbReference type="PROSITE" id="PS51450">
    <property type="entry name" value="LRR"/>
    <property type="match status" value="2"/>
</dbReference>
<comment type="subcellular location">
    <subcellularLocation>
        <location evidence="1">Cell membrane</location>
    </subcellularLocation>
    <subcellularLocation>
        <location evidence="2">Membrane</location>
        <topology evidence="2">Single-pass type I membrane protein</topology>
    </subcellularLocation>
</comment>
<proteinExistence type="inferred from homology"/>
<keyword evidence="9" id="KW-0067">ATP-binding</keyword>
<dbReference type="GO" id="GO:0005886">
    <property type="term" value="C:plasma membrane"/>
    <property type="evidence" value="ECO:0007669"/>
    <property type="project" value="UniProtKB-SubCell"/>
</dbReference>
<dbReference type="Proteomes" id="UP001327560">
    <property type="component" value="Chromosome 5"/>
</dbReference>
<dbReference type="SMART" id="SM00369">
    <property type="entry name" value="LRR_TYP"/>
    <property type="match status" value="5"/>
</dbReference>
<dbReference type="PANTHER" id="PTHR48053">
    <property type="entry name" value="LEUCINE RICH REPEAT FAMILY PROTEIN, EXPRESSED"/>
    <property type="match status" value="1"/>
</dbReference>
<evidence type="ECO:0000256" key="13">
    <source>
        <dbReference type="SAM" id="SignalP"/>
    </source>
</evidence>
<dbReference type="FunFam" id="3.80.10.10:FF:000213">
    <property type="entry name" value="Tyrosine-sulfated glycopeptide receptor 1"/>
    <property type="match status" value="1"/>
</dbReference>
<evidence type="ECO:0000256" key="8">
    <source>
        <dbReference type="ARBA" id="ARBA00022741"/>
    </source>
</evidence>
<dbReference type="AlphaFoldDB" id="A0AAQ3KJD1"/>
<accession>A0AAQ3KJD1</accession>
<keyword evidence="5" id="KW-0433">Leucine-rich repeat</keyword>
<evidence type="ECO:0000256" key="2">
    <source>
        <dbReference type="ARBA" id="ARBA00004479"/>
    </source>
</evidence>
<evidence type="ECO:0000256" key="11">
    <source>
        <dbReference type="ARBA" id="ARBA00023170"/>
    </source>
</evidence>
<dbReference type="FunFam" id="3.80.10.10:FF:000400">
    <property type="entry name" value="Nuclear pore complex protein NUP107"/>
    <property type="match status" value="1"/>
</dbReference>
<keyword evidence="11 14" id="KW-0675">Receptor</keyword>
<dbReference type="InterPro" id="IPR051716">
    <property type="entry name" value="Plant_RL_S/T_kinase"/>
</dbReference>
<keyword evidence="7" id="KW-0677">Repeat</keyword>
<evidence type="ECO:0000256" key="7">
    <source>
        <dbReference type="ARBA" id="ARBA00022737"/>
    </source>
</evidence>
<keyword evidence="6 13" id="KW-0732">Signal</keyword>
<dbReference type="InterPro" id="IPR001611">
    <property type="entry name" value="Leu-rich_rpt"/>
</dbReference>
<evidence type="ECO:0000256" key="10">
    <source>
        <dbReference type="ARBA" id="ARBA00023136"/>
    </source>
</evidence>
<comment type="similarity">
    <text evidence="3">Belongs to the RLP family.</text>
</comment>
<evidence type="ECO:0000313" key="15">
    <source>
        <dbReference type="Proteomes" id="UP001327560"/>
    </source>
</evidence>
<evidence type="ECO:0000256" key="5">
    <source>
        <dbReference type="ARBA" id="ARBA00022614"/>
    </source>
</evidence>
<dbReference type="Pfam" id="PF13855">
    <property type="entry name" value="LRR_8"/>
    <property type="match status" value="2"/>
</dbReference>
<dbReference type="InterPro" id="IPR003591">
    <property type="entry name" value="Leu-rich_rpt_typical-subtyp"/>
</dbReference>
<keyword evidence="10 12" id="KW-0472">Membrane</keyword>
<evidence type="ECO:0000256" key="9">
    <source>
        <dbReference type="ARBA" id="ARBA00022840"/>
    </source>
</evidence>
<feature type="signal peptide" evidence="13">
    <location>
        <begin position="1"/>
        <end position="32"/>
    </location>
</feature>
<evidence type="ECO:0000256" key="4">
    <source>
        <dbReference type="ARBA" id="ARBA00022475"/>
    </source>
</evidence>
<dbReference type="SUPFAM" id="SSF52058">
    <property type="entry name" value="L domain-like"/>
    <property type="match status" value="2"/>
</dbReference>
<dbReference type="PRINTS" id="PR00019">
    <property type="entry name" value="LEURICHRPT"/>
</dbReference>
<reference evidence="14 15" key="1">
    <citation type="submission" date="2023-10" db="EMBL/GenBank/DDBJ databases">
        <title>Chromosome-scale genome assembly provides insights into flower coloration mechanisms of Canna indica.</title>
        <authorList>
            <person name="Li C."/>
        </authorList>
    </citation>
    <scope>NUCLEOTIDE SEQUENCE [LARGE SCALE GENOMIC DNA]</scope>
    <source>
        <tissue evidence="14">Flower</tissue>
    </source>
</reference>
<keyword evidence="8" id="KW-0547">Nucleotide-binding</keyword>